<dbReference type="Pfam" id="PF01755">
    <property type="entry name" value="Glyco_transf_25"/>
    <property type="match status" value="1"/>
</dbReference>
<feature type="domain" description="Glycosyl transferase family 25" evidence="1">
    <location>
        <begin position="5"/>
        <end position="189"/>
    </location>
</feature>
<dbReference type="Proteomes" id="UP000189426">
    <property type="component" value="Unassembled WGS sequence"/>
</dbReference>
<evidence type="ECO:0000313" key="2">
    <source>
        <dbReference type="EMBL" id="OOF35559.1"/>
    </source>
</evidence>
<keyword evidence="2" id="KW-0808">Transferase</keyword>
<dbReference type="RefSeq" id="WP_077495089.1">
    <property type="nucleotide sequence ID" value="NZ_MLHG01000135.1"/>
</dbReference>
<evidence type="ECO:0000313" key="3">
    <source>
        <dbReference type="Proteomes" id="UP000189426"/>
    </source>
</evidence>
<protein>
    <submittedName>
        <fullName evidence="2">LPS biosynthesis glycosyltransferase</fullName>
    </submittedName>
</protein>
<dbReference type="GO" id="GO:0016740">
    <property type="term" value="F:transferase activity"/>
    <property type="evidence" value="ECO:0007669"/>
    <property type="project" value="UniProtKB-KW"/>
</dbReference>
<accession>A0A1V3I6L5</accession>
<sequence>MPLPPIFIISLKNSPRRAVIAKRLSSLNISFEFFDAIYGKDLTSYQLSEIDYEFYPKYYAARKPLTLGEIGCAMSHIQLYRRIIDNNIEQAIILEDDAIVYQDFEAIVKDILKKVPKRREIIFLEHGKAKSYPFKRNLIDGYRLVRYRSPSKSSKRSITRATGYILTLAGAKKLMNYAYPIRMPADYLTGLLQITHINVYGVEPPCIFRGTDSEIDAIEHRDY</sequence>
<dbReference type="InterPro" id="IPR002654">
    <property type="entry name" value="Glyco_trans_25"/>
</dbReference>
<dbReference type="EMBL" id="MLHG01000135">
    <property type="protein sequence ID" value="OOF35559.1"/>
    <property type="molecule type" value="Genomic_DNA"/>
</dbReference>
<evidence type="ECO:0000259" key="1">
    <source>
        <dbReference type="Pfam" id="PF01755"/>
    </source>
</evidence>
<dbReference type="AlphaFoldDB" id="A0A1V3I6L5"/>
<proteinExistence type="predicted"/>
<dbReference type="CDD" id="cd06532">
    <property type="entry name" value="Glyco_transf_25"/>
    <property type="match status" value="1"/>
</dbReference>
<name>A0A1V3I6L5_9PAST</name>
<organism evidence="2 3">
    <name type="scientific">Rodentibacter mrazii</name>
    <dbReference type="NCBI Taxonomy" id="1908257"/>
    <lineage>
        <taxon>Bacteria</taxon>
        <taxon>Pseudomonadati</taxon>
        <taxon>Pseudomonadota</taxon>
        <taxon>Gammaproteobacteria</taxon>
        <taxon>Pasteurellales</taxon>
        <taxon>Pasteurellaceae</taxon>
        <taxon>Rodentibacter</taxon>
    </lineage>
</organism>
<keyword evidence="3" id="KW-1185">Reference proteome</keyword>
<comment type="caution">
    <text evidence="2">The sequence shown here is derived from an EMBL/GenBank/DDBJ whole genome shotgun (WGS) entry which is preliminary data.</text>
</comment>
<dbReference type="STRING" id="1908257.BKK47_12100"/>
<gene>
    <name evidence="2" type="ORF">BKK47_12100</name>
</gene>
<reference evidence="2 3" key="1">
    <citation type="submission" date="2016-10" db="EMBL/GenBank/DDBJ databases">
        <title>Rodentibacter gen. nov. and new species.</title>
        <authorList>
            <person name="Christensen H."/>
        </authorList>
    </citation>
    <scope>NUCLEOTIDE SEQUENCE [LARGE SCALE GENOMIC DNA]</scope>
    <source>
        <strain evidence="2 3">Ppn418</strain>
    </source>
</reference>